<evidence type="ECO:0000256" key="1">
    <source>
        <dbReference type="ARBA" id="ARBA00007274"/>
    </source>
</evidence>
<evidence type="ECO:0000256" key="2">
    <source>
        <dbReference type="SAM" id="MobiDB-lite"/>
    </source>
</evidence>
<gene>
    <name evidence="3" type="ORF">RSO01_02620</name>
</gene>
<name>A0A512N280_9HYPH</name>
<dbReference type="Gene3D" id="3.40.50.20">
    <property type="match status" value="1"/>
</dbReference>
<dbReference type="PANTHER" id="PTHR43300:SF7">
    <property type="entry name" value="UDP-N-ACETYLBACILLOSAMINE N-ACETYLTRANSFERASE"/>
    <property type="match status" value="1"/>
</dbReference>
<dbReference type="Gene3D" id="2.160.10.10">
    <property type="entry name" value="Hexapeptide repeat proteins"/>
    <property type="match status" value="1"/>
</dbReference>
<organism evidence="3 4">
    <name type="scientific">Reyranella soli</name>
    <dbReference type="NCBI Taxonomy" id="1230389"/>
    <lineage>
        <taxon>Bacteria</taxon>
        <taxon>Pseudomonadati</taxon>
        <taxon>Pseudomonadota</taxon>
        <taxon>Alphaproteobacteria</taxon>
        <taxon>Hyphomicrobiales</taxon>
        <taxon>Reyranellaceae</taxon>
        <taxon>Reyranella</taxon>
    </lineage>
</organism>
<keyword evidence="4" id="KW-1185">Reference proteome</keyword>
<evidence type="ECO:0008006" key="5">
    <source>
        <dbReference type="Google" id="ProtNLM"/>
    </source>
</evidence>
<evidence type="ECO:0000313" key="3">
    <source>
        <dbReference type="EMBL" id="GEP53096.1"/>
    </source>
</evidence>
<dbReference type="InterPro" id="IPR050179">
    <property type="entry name" value="Trans_hexapeptide_repeat"/>
</dbReference>
<reference evidence="3 4" key="1">
    <citation type="submission" date="2019-07" db="EMBL/GenBank/DDBJ databases">
        <title>Whole genome shotgun sequence of Reyranella soli NBRC 108950.</title>
        <authorList>
            <person name="Hosoyama A."/>
            <person name="Uohara A."/>
            <person name="Ohji S."/>
            <person name="Ichikawa N."/>
        </authorList>
    </citation>
    <scope>NUCLEOTIDE SEQUENCE [LARGE SCALE GENOMIC DNA]</scope>
    <source>
        <strain evidence="3 4">NBRC 108950</strain>
    </source>
</reference>
<dbReference type="AlphaFoldDB" id="A0A512N280"/>
<proteinExistence type="inferred from homology"/>
<comment type="caution">
    <text evidence="3">The sequence shown here is derived from an EMBL/GenBank/DDBJ whole genome shotgun (WGS) entry which is preliminary data.</text>
</comment>
<accession>A0A512N280</accession>
<dbReference type="Proteomes" id="UP000321058">
    <property type="component" value="Unassembled WGS sequence"/>
</dbReference>
<dbReference type="InterPro" id="IPR011004">
    <property type="entry name" value="Trimer_LpxA-like_sf"/>
</dbReference>
<feature type="compositionally biased region" description="Basic and acidic residues" evidence="2">
    <location>
        <begin position="226"/>
        <end position="244"/>
    </location>
</feature>
<dbReference type="EMBL" id="BKAJ01000004">
    <property type="protein sequence ID" value="GEP53096.1"/>
    <property type="molecule type" value="Genomic_DNA"/>
</dbReference>
<feature type="region of interest" description="Disordered" evidence="2">
    <location>
        <begin position="222"/>
        <end position="244"/>
    </location>
</feature>
<dbReference type="OrthoDB" id="9815592at2"/>
<protein>
    <recommendedName>
        <fullName evidence="5">PglD N-terminal domain-containing protein</fullName>
    </recommendedName>
</protein>
<dbReference type="PANTHER" id="PTHR43300">
    <property type="entry name" value="ACETYLTRANSFERASE"/>
    <property type="match status" value="1"/>
</dbReference>
<evidence type="ECO:0000313" key="4">
    <source>
        <dbReference type="Proteomes" id="UP000321058"/>
    </source>
</evidence>
<dbReference type="SUPFAM" id="SSF51161">
    <property type="entry name" value="Trimeric LpxA-like enzymes"/>
    <property type="match status" value="1"/>
</dbReference>
<sequence length="244" mass="25496">MERRVIILGGAGDGSVMAEAMMQARAAGAGDTLVGFLNDAMSPGEKIYGVPVLGKLEKWKELGDDVHFAWALQRVGLMAERVERLRQLAIPESRFVSVRHPQSFVASTASIGAGTYIASFVSIQPMAVVGPFAGVRAGANIGHHAQIGPHGYVGPNATMCGYSRLELGACLSPNAVLLEHKILGRYSVAGINSAVTKDVPAGTVVMGNPARPLRVMRRPTVAGVADDGKPMAATRKEAGRGPGS</sequence>
<dbReference type="RefSeq" id="WP_147145368.1">
    <property type="nucleotide sequence ID" value="NZ_BKAJ01000004.1"/>
</dbReference>
<comment type="similarity">
    <text evidence="1">Belongs to the transferase hexapeptide repeat family.</text>
</comment>